<dbReference type="OMA" id="VMKHKLQ"/>
<dbReference type="GO" id="GO:0008146">
    <property type="term" value="F:sulfotransferase activity"/>
    <property type="evidence" value="ECO:0007669"/>
    <property type="project" value="InterPro"/>
</dbReference>
<keyword evidence="3 11" id="KW-0808">Transferase</keyword>
<comment type="subcellular location">
    <subcellularLocation>
        <location evidence="1 11">Golgi apparatus membrane</location>
        <topology evidence="1 11">Single-pass type II membrane protein</topology>
    </subcellularLocation>
</comment>
<keyword evidence="8 11" id="KW-0472">Membrane</keyword>
<dbReference type="GO" id="GO:0000139">
    <property type="term" value="C:Golgi membrane"/>
    <property type="evidence" value="ECO:0007669"/>
    <property type="project" value="UniProtKB-SubCell"/>
</dbReference>
<dbReference type="InParanoid" id="A0A3P8WK59"/>
<evidence type="ECO:0000256" key="11">
    <source>
        <dbReference type="RuleBase" id="RU364020"/>
    </source>
</evidence>
<dbReference type="Pfam" id="PF03567">
    <property type="entry name" value="Sulfotransfer_2"/>
    <property type="match status" value="1"/>
</dbReference>
<keyword evidence="5 11" id="KW-0735">Signal-anchor</keyword>
<evidence type="ECO:0000256" key="5">
    <source>
        <dbReference type="ARBA" id="ARBA00022968"/>
    </source>
</evidence>
<evidence type="ECO:0000256" key="8">
    <source>
        <dbReference type="ARBA" id="ARBA00023136"/>
    </source>
</evidence>
<keyword evidence="6 11" id="KW-1133">Transmembrane helix</keyword>
<sequence>MTSYRGVLQPLSYGFFICSLLLMLGVTVLDMSKNQREKTMDYVQEDRKKLLKQMCHEEDLMKKPKLHHLLVDDAHGIIYCYVPKVACTNWKRFLVVLKRGEPYGNPRNVTVHVHVTSLITYLKKYPKNELEARLKHYTKFLFVRDPFIRLISAYRHKLERPNGYFYKVYGRDIMRRHANYSNPPSTVEEAFKLGMHPSFKDFIKYLLDPETQSKALNNEHWRQIHKLCSPCLIDYDFIGHQENMSEDAEHLMRILRLQNDITFPPSYDNVTNNQFVGNWFKGVPPENRRKLYQLYEKDFKLFGYRKPDDLIAGLI</sequence>
<name>A0A3P8WK59_CYNSE</name>
<dbReference type="KEGG" id="csem:103393159"/>
<evidence type="ECO:0000256" key="3">
    <source>
        <dbReference type="ARBA" id="ARBA00022679"/>
    </source>
</evidence>
<feature type="transmembrane region" description="Helical" evidence="11">
    <location>
        <begin position="12"/>
        <end position="31"/>
    </location>
</feature>
<accession>A0A3P8WK59</accession>
<evidence type="ECO:0000256" key="4">
    <source>
        <dbReference type="ARBA" id="ARBA00022692"/>
    </source>
</evidence>
<dbReference type="RefSeq" id="XP_024920537.1">
    <property type="nucleotide sequence ID" value="XM_025064769.1"/>
</dbReference>
<dbReference type="OrthoDB" id="2019940at2759"/>
<comment type="similarity">
    <text evidence="2 11">Belongs to the sulfotransferase 2 family.</text>
</comment>
<dbReference type="PANTHER" id="PTHR12137">
    <property type="entry name" value="CARBOHYDRATE SULFOTRANSFERASE"/>
    <property type="match status" value="1"/>
</dbReference>
<dbReference type="AlphaFoldDB" id="A0A3P8WK59"/>
<dbReference type="InterPro" id="IPR018011">
    <property type="entry name" value="Carb_sulfotrans_8-10"/>
</dbReference>
<evidence type="ECO:0000256" key="7">
    <source>
        <dbReference type="ARBA" id="ARBA00023034"/>
    </source>
</evidence>
<reference evidence="12 13" key="1">
    <citation type="journal article" date="2014" name="Nat. Genet.">
        <title>Whole-genome sequence of a flatfish provides insights into ZW sex chromosome evolution and adaptation to a benthic lifestyle.</title>
        <authorList>
            <person name="Chen S."/>
            <person name="Zhang G."/>
            <person name="Shao C."/>
            <person name="Huang Q."/>
            <person name="Liu G."/>
            <person name="Zhang P."/>
            <person name="Song W."/>
            <person name="An N."/>
            <person name="Chalopin D."/>
            <person name="Volff J.N."/>
            <person name="Hong Y."/>
            <person name="Li Q."/>
            <person name="Sha Z."/>
            <person name="Zhou H."/>
            <person name="Xie M."/>
            <person name="Yu Q."/>
            <person name="Liu Y."/>
            <person name="Xiang H."/>
            <person name="Wang N."/>
            <person name="Wu K."/>
            <person name="Yang C."/>
            <person name="Zhou Q."/>
            <person name="Liao X."/>
            <person name="Yang L."/>
            <person name="Hu Q."/>
            <person name="Zhang J."/>
            <person name="Meng L."/>
            <person name="Jin L."/>
            <person name="Tian Y."/>
            <person name="Lian J."/>
            <person name="Yang J."/>
            <person name="Miao G."/>
            <person name="Liu S."/>
            <person name="Liang Z."/>
            <person name="Yan F."/>
            <person name="Li Y."/>
            <person name="Sun B."/>
            <person name="Zhang H."/>
            <person name="Zhang J."/>
            <person name="Zhu Y."/>
            <person name="Du M."/>
            <person name="Zhao Y."/>
            <person name="Schartl M."/>
            <person name="Tang Q."/>
            <person name="Wang J."/>
        </authorList>
    </citation>
    <scope>NUCLEOTIDE SEQUENCE</scope>
</reference>
<dbReference type="GO" id="GO:0016051">
    <property type="term" value="P:carbohydrate biosynthetic process"/>
    <property type="evidence" value="ECO:0007669"/>
    <property type="project" value="InterPro"/>
</dbReference>
<reference evidence="12" key="2">
    <citation type="submission" date="2025-08" db="UniProtKB">
        <authorList>
            <consortium name="Ensembl"/>
        </authorList>
    </citation>
    <scope>IDENTIFICATION</scope>
</reference>
<evidence type="ECO:0000256" key="9">
    <source>
        <dbReference type="ARBA" id="ARBA00023180"/>
    </source>
</evidence>
<dbReference type="GeneTree" id="ENSGT00940000156614"/>
<evidence type="ECO:0000256" key="6">
    <source>
        <dbReference type="ARBA" id="ARBA00022989"/>
    </source>
</evidence>
<evidence type="ECO:0000256" key="1">
    <source>
        <dbReference type="ARBA" id="ARBA00004323"/>
    </source>
</evidence>
<keyword evidence="4 11" id="KW-0812">Transmembrane</keyword>
<dbReference type="Proteomes" id="UP000265120">
    <property type="component" value="Chromosome 17"/>
</dbReference>
<proteinExistence type="inferred from homology"/>
<protein>
    <recommendedName>
        <fullName evidence="11">Carbohydrate sulfotransferase</fullName>
        <ecNumber evidence="11">2.8.2.-</ecNumber>
    </recommendedName>
</protein>
<dbReference type="SUPFAM" id="SSF52540">
    <property type="entry name" value="P-loop containing nucleoside triphosphate hydrolases"/>
    <property type="match status" value="1"/>
</dbReference>
<dbReference type="PANTHER" id="PTHR12137:SF4">
    <property type="entry name" value="CARBOHYDRATE SULFOTRANSFERASE 12"/>
    <property type="match status" value="1"/>
</dbReference>
<evidence type="ECO:0000313" key="13">
    <source>
        <dbReference type="Proteomes" id="UP000265120"/>
    </source>
</evidence>
<organism evidence="12 13">
    <name type="scientific">Cynoglossus semilaevis</name>
    <name type="common">Tongue sole</name>
    <dbReference type="NCBI Taxonomy" id="244447"/>
    <lineage>
        <taxon>Eukaryota</taxon>
        <taxon>Metazoa</taxon>
        <taxon>Chordata</taxon>
        <taxon>Craniata</taxon>
        <taxon>Vertebrata</taxon>
        <taxon>Euteleostomi</taxon>
        <taxon>Actinopterygii</taxon>
        <taxon>Neopterygii</taxon>
        <taxon>Teleostei</taxon>
        <taxon>Neoteleostei</taxon>
        <taxon>Acanthomorphata</taxon>
        <taxon>Carangaria</taxon>
        <taxon>Pleuronectiformes</taxon>
        <taxon>Pleuronectoidei</taxon>
        <taxon>Cynoglossidae</taxon>
        <taxon>Cynoglossinae</taxon>
        <taxon>Cynoglossus</taxon>
    </lineage>
</organism>
<evidence type="ECO:0000256" key="10">
    <source>
        <dbReference type="ARBA" id="ARBA00023277"/>
    </source>
</evidence>
<dbReference type="InterPro" id="IPR005331">
    <property type="entry name" value="Sulfotransferase"/>
</dbReference>
<keyword evidence="10 11" id="KW-0119">Carbohydrate metabolism</keyword>
<evidence type="ECO:0000256" key="2">
    <source>
        <dbReference type="ARBA" id="ARBA00006339"/>
    </source>
</evidence>
<evidence type="ECO:0000313" key="12">
    <source>
        <dbReference type="Ensembl" id="ENSCSEP00000027099.1"/>
    </source>
</evidence>
<keyword evidence="7 11" id="KW-0333">Golgi apparatus</keyword>
<dbReference type="Ensembl" id="ENSCSET00000027464.1">
    <property type="protein sequence ID" value="ENSCSEP00000027099.1"/>
    <property type="gene ID" value="ENSCSEG00000017319.1"/>
</dbReference>
<reference evidence="12" key="3">
    <citation type="submission" date="2025-09" db="UniProtKB">
        <authorList>
            <consortium name="Ensembl"/>
        </authorList>
    </citation>
    <scope>IDENTIFICATION</scope>
</reference>
<dbReference type="InterPro" id="IPR027417">
    <property type="entry name" value="P-loop_NTPase"/>
</dbReference>
<keyword evidence="13" id="KW-1185">Reference proteome</keyword>
<dbReference type="EC" id="2.8.2.-" evidence="11"/>
<dbReference type="GeneID" id="103393159"/>
<dbReference type="GO" id="GO:0030166">
    <property type="term" value="P:proteoglycan biosynthetic process"/>
    <property type="evidence" value="ECO:0007669"/>
    <property type="project" value="TreeGrafter"/>
</dbReference>
<keyword evidence="9 11" id="KW-0325">Glycoprotein</keyword>